<evidence type="ECO:0000313" key="1">
    <source>
        <dbReference type="EMBL" id="KAK2879091.1"/>
    </source>
</evidence>
<accession>A0AA88PME0</accession>
<reference evidence="1" key="1">
    <citation type="submission" date="2023-08" db="EMBL/GenBank/DDBJ databases">
        <title>Chromosome-level Genome Assembly of mud carp (Cirrhinus molitorella).</title>
        <authorList>
            <person name="Liu H."/>
        </authorList>
    </citation>
    <scope>NUCLEOTIDE SEQUENCE</scope>
    <source>
        <strain evidence="1">Prfri</strain>
        <tissue evidence="1">Muscle</tissue>
    </source>
</reference>
<protein>
    <submittedName>
        <fullName evidence="1">Uncharacterized protein</fullName>
    </submittedName>
</protein>
<sequence length="75" mass="8505">MSGCLRSPAYYVGLWDGGLQIKQHAKPHTVQHWLTPRLSGAFFHEPRRCVDETAVQPHNMMVQFLIDRSGASLQT</sequence>
<keyword evidence="2" id="KW-1185">Reference proteome</keyword>
<dbReference type="AlphaFoldDB" id="A0AA88PME0"/>
<dbReference type="EMBL" id="JAUYZG010000019">
    <property type="protein sequence ID" value="KAK2879091.1"/>
    <property type="molecule type" value="Genomic_DNA"/>
</dbReference>
<name>A0AA88PME0_9TELE</name>
<organism evidence="1 2">
    <name type="scientific">Cirrhinus molitorella</name>
    <name type="common">mud carp</name>
    <dbReference type="NCBI Taxonomy" id="172907"/>
    <lineage>
        <taxon>Eukaryota</taxon>
        <taxon>Metazoa</taxon>
        <taxon>Chordata</taxon>
        <taxon>Craniata</taxon>
        <taxon>Vertebrata</taxon>
        <taxon>Euteleostomi</taxon>
        <taxon>Actinopterygii</taxon>
        <taxon>Neopterygii</taxon>
        <taxon>Teleostei</taxon>
        <taxon>Ostariophysi</taxon>
        <taxon>Cypriniformes</taxon>
        <taxon>Cyprinidae</taxon>
        <taxon>Labeoninae</taxon>
        <taxon>Labeonini</taxon>
        <taxon>Cirrhinus</taxon>
    </lineage>
</organism>
<proteinExistence type="predicted"/>
<evidence type="ECO:0000313" key="2">
    <source>
        <dbReference type="Proteomes" id="UP001187343"/>
    </source>
</evidence>
<gene>
    <name evidence="1" type="ORF">Q8A67_019882</name>
</gene>
<dbReference type="Proteomes" id="UP001187343">
    <property type="component" value="Unassembled WGS sequence"/>
</dbReference>
<comment type="caution">
    <text evidence="1">The sequence shown here is derived from an EMBL/GenBank/DDBJ whole genome shotgun (WGS) entry which is preliminary data.</text>
</comment>